<evidence type="ECO:0000313" key="2">
    <source>
        <dbReference type="Proteomes" id="UP000003167"/>
    </source>
</evidence>
<dbReference type="STRING" id="999422.HMPREF9944_00848"/>
<dbReference type="Proteomes" id="UP000003167">
    <property type="component" value="Unassembled WGS sequence"/>
</dbReference>
<protein>
    <submittedName>
        <fullName evidence="1">Uncharacterized protein</fullName>
    </submittedName>
</protein>
<comment type="caution">
    <text evidence="1">The sequence shown here is derived from an EMBL/GenBank/DDBJ whole genome shotgun (WGS) entry which is preliminary data.</text>
</comment>
<dbReference type="HOGENOM" id="CLU_2261216_0_0_10"/>
<evidence type="ECO:0000313" key="1">
    <source>
        <dbReference type="EMBL" id="EHO73255.1"/>
    </source>
</evidence>
<gene>
    <name evidence="1" type="ORF">HMPREF9944_00848</name>
</gene>
<keyword evidence="2" id="KW-1185">Reference proteome</keyword>
<name>H1HL04_9BACT</name>
<accession>H1HL04</accession>
<sequence length="103" mass="11946">MHVFYHAIWLGSECRDARFVRPPKVNENECTRLVERTHGPCVPTYRKAYNLFARSVVNCQPKCERTHEPCVPTFPASCHIAHKNTYYLLSFLFHLSTACTIFA</sequence>
<dbReference type="AlphaFoldDB" id="H1HL04"/>
<proteinExistence type="predicted"/>
<reference evidence="1 2" key="1">
    <citation type="submission" date="2011-12" db="EMBL/GenBank/DDBJ databases">
        <title>The Genome Sequence of Prevotella maculosa OT 289.</title>
        <authorList>
            <consortium name="The Broad Institute Genome Sequencing Platform"/>
            <person name="Earl A."/>
            <person name="Ward D."/>
            <person name="Feldgarden M."/>
            <person name="Gevers D."/>
            <person name="Izard J."/>
            <person name="Blanton J.M."/>
            <person name="Mathney J."/>
            <person name="Tanner A.C."/>
            <person name="Dewhirst F.E."/>
            <person name="Young S.K."/>
            <person name="Zeng Q."/>
            <person name="Gargeya S."/>
            <person name="Fitzgerald M."/>
            <person name="Haas B."/>
            <person name="Abouelleil A."/>
            <person name="Alvarado L."/>
            <person name="Arachchi H.M."/>
            <person name="Berlin A."/>
            <person name="Chapman S.B."/>
            <person name="Gearin G."/>
            <person name="Goldberg J."/>
            <person name="Griggs A."/>
            <person name="Gujja S."/>
            <person name="Hansen M."/>
            <person name="Heiman D."/>
            <person name="Howarth C."/>
            <person name="Larimer J."/>
            <person name="Lui A."/>
            <person name="MacDonald P.J.P."/>
            <person name="McCowen C."/>
            <person name="Montmayeur A."/>
            <person name="Murphy C."/>
            <person name="Neiman D."/>
            <person name="Pearson M."/>
            <person name="Priest M."/>
            <person name="Roberts A."/>
            <person name="Saif S."/>
            <person name="Shea T."/>
            <person name="Sisk P."/>
            <person name="Stolte C."/>
            <person name="Sykes S."/>
            <person name="Wortman J."/>
            <person name="Nusbaum C."/>
            <person name="Birren B."/>
        </authorList>
    </citation>
    <scope>NUCLEOTIDE SEQUENCE [LARGE SCALE GENOMIC DNA]</scope>
    <source>
        <strain evidence="1 2">OT 289</strain>
    </source>
</reference>
<organism evidence="1 2">
    <name type="scientific">Segatella maculosa OT 289</name>
    <dbReference type="NCBI Taxonomy" id="999422"/>
    <lineage>
        <taxon>Bacteria</taxon>
        <taxon>Pseudomonadati</taxon>
        <taxon>Bacteroidota</taxon>
        <taxon>Bacteroidia</taxon>
        <taxon>Bacteroidales</taxon>
        <taxon>Prevotellaceae</taxon>
        <taxon>Segatella</taxon>
    </lineage>
</organism>
<dbReference type="EMBL" id="AGEK01000016">
    <property type="protein sequence ID" value="EHO73255.1"/>
    <property type="molecule type" value="Genomic_DNA"/>
</dbReference>